<keyword evidence="2" id="KW-1133">Transmembrane helix</keyword>
<reference evidence="4" key="2">
    <citation type="submission" date="2019-01" db="EMBL/GenBank/DDBJ databases">
        <title>Genome sequence of Desulfonema ishimotonii strain Tokyo 01.</title>
        <authorList>
            <person name="Fukui M."/>
        </authorList>
    </citation>
    <scope>NUCLEOTIDE SEQUENCE [LARGE SCALE GENOMIC DNA]</scope>
    <source>
        <strain evidence="4">Tokyo 01</strain>
    </source>
</reference>
<feature type="transmembrane region" description="Helical" evidence="2">
    <location>
        <begin position="141"/>
        <end position="166"/>
    </location>
</feature>
<reference evidence="4" key="1">
    <citation type="submission" date="2017-11" db="EMBL/GenBank/DDBJ databases">
        <authorList>
            <person name="Watanabe M."/>
            <person name="Kojima H."/>
        </authorList>
    </citation>
    <scope>NUCLEOTIDE SEQUENCE [LARGE SCALE GENOMIC DNA]</scope>
    <source>
        <strain evidence="4">Tokyo 01</strain>
    </source>
</reference>
<evidence type="ECO:0000256" key="2">
    <source>
        <dbReference type="SAM" id="Phobius"/>
    </source>
</evidence>
<feature type="transmembrane region" description="Helical" evidence="2">
    <location>
        <begin position="255"/>
        <end position="276"/>
    </location>
</feature>
<dbReference type="OrthoDB" id="8769854at2"/>
<keyword evidence="2" id="KW-0472">Membrane</keyword>
<dbReference type="Gene3D" id="1.25.40.10">
    <property type="entry name" value="Tetratricopeptide repeat domain"/>
    <property type="match status" value="1"/>
</dbReference>
<organism evidence="3 4">
    <name type="scientific">Desulfonema ishimotonii</name>
    <dbReference type="NCBI Taxonomy" id="45657"/>
    <lineage>
        <taxon>Bacteria</taxon>
        <taxon>Pseudomonadati</taxon>
        <taxon>Thermodesulfobacteriota</taxon>
        <taxon>Desulfobacteria</taxon>
        <taxon>Desulfobacterales</taxon>
        <taxon>Desulfococcaceae</taxon>
        <taxon>Desulfonema</taxon>
    </lineage>
</organism>
<protein>
    <submittedName>
        <fullName evidence="3">Uncharacterized protein</fullName>
    </submittedName>
</protein>
<comment type="caution">
    <text evidence="3">The sequence shown here is derived from an EMBL/GenBank/DDBJ whole genome shotgun (WGS) entry which is preliminary data.</text>
</comment>
<sequence length="482" mass="53559">MTIFCKYHPTKPAHWTCPHCNIAFCPDCVSVKKTYGATSGHLCPRCKKPVEWVGVSNLIEPFWRRWSKFFLYPFSVHPFVLILILSVLSVLPLGGIPGLMKPLIVWGMLFNYAFAALKYTARGNLRPPELDTFLGNVSGRVSLHFLQSLVIVFKQFGIYVAIGLLFGVLTKFLGIIAGIIFLVAALLFVPAMIILLATTDSLIQAVNPTLFCGLAFRLGKSYLLMYFFLFLLGTAPAALWGAIHTVLPDILGPFVLSVAECYYTIVSYHLMGYVLLQYHEEVGYRVDYEDFHDPTAGTPEGDTPGNALVRQVDVQLKEGNFDEALCLIEASADGNGVVRDPQIAGRYFKLLALKKRTPQMLAHGKTWLEQLVRADEKGKACQVYLSCAAADKAFVPSAQALFKLGSWLREAGKNKAAIAAYNRFVKAYPTAPTVPTACFRAAEIFHGKLNNTPKARQLLTGLVKKYPDHDIIPFVREYLNHL</sequence>
<gene>
    <name evidence="3" type="ORF">DENIS_4057</name>
</gene>
<feature type="transmembrane region" description="Helical" evidence="2">
    <location>
        <begin position="172"/>
        <end position="197"/>
    </location>
</feature>
<keyword evidence="4" id="KW-1185">Reference proteome</keyword>
<keyword evidence="2" id="KW-0812">Transmembrane</keyword>
<dbReference type="Proteomes" id="UP000288096">
    <property type="component" value="Unassembled WGS sequence"/>
</dbReference>
<dbReference type="Pfam" id="PF13174">
    <property type="entry name" value="TPR_6"/>
    <property type="match status" value="2"/>
</dbReference>
<dbReference type="AlphaFoldDB" id="A0A401G1F3"/>
<name>A0A401G1F3_9BACT</name>
<dbReference type="InterPro" id="IPR011990">
    <property type="entry name" value="TPR-like_helical_dom_sf"/>
</dbReference>
<dbReference type="RefSeq" id="WP_124330188.1">
    <property type="nucleotide sequence ID" value="NZ_BEXT01000001.1"/>
</dbReference>
<feature type="transmembrane region" description="Helical" evidence="2">
    <location>
        <begin position="69"/>
        <end position="91"/>
    </location>
</feature>
<dbReference type="SUPFAM" id="SSF48452">
    <property type="entry name" value="TPR-like"/>
    <property type="match status" value="1"/>
</dbReference>
<evidence type="ECO:0000313" key="4">
    <source>
        <dbReference type="Proteomes" id="UP000288096"/>
    </source>
</evidence>
<dbReference type="EMBL" id="BEXT01000001">
    <property type="protein sequence ID" value="GBC63068.1"/>
    <property type="molecule type" value="Genomic_DNA"/>
</dbReference>
<proteinExistence type="predicted"/>
<feature type="transmembrane region" description="Helical" evidence="2">
    <location>
        <begin position="223"/>
        <end position="243"/>
    </location>
</feature>
<accession>A0A401G1F3</accession>
<keyword evidence="1" id="KW-0802">TPR repeat</keyword>
<feature type="repeat" description="TPR" evidence="1">
    <location>
        <begin position="398"/>
        <end position="431"/>
    </location>
</feature>
<dbReference type="PROSITE" id="PS50005">
    <property type="entry name" value="TPR"/>
    <property type="match status" value="1"/>
</dbReference>
<dbReference type="InterPro" id="IPR019734">
    <property type="entry name" value="TPR_rpt"/>
</dbReference>
<evidence type="ECO:0000256" key="1">
    <source>
        <dbReference type="PROSITE-ProRule" id="PRU00339"/>
    </source>
</evidence>
<evidence type="ECO:0000313" key="3">
    <source>
        <dbReference type="EMBL" id="GBC63068.1"/>
    </source>
</evidence>
<feature type="transmembrane region" description="Helical" evidence="2">
    <location>
        <begin position="103"/>
        <end position="121"/>
    </location>
</feature>